<dbReference type="NCBIfam" id="TIGR03168">
    <property type="entry name" value="1-PFK"/>
    <property type="match status" value="1"/>
</dbReference>
<reference evidence="8 9" key="1">
    <citation type="submission" date="2019-03" db="EMBL/GenBank/DDBJ databases">
        <title>Genomic Encyclopedia of Archaeal and Bacterial Type Strains, Phase II (KMG-II): from individual species to whole genera.</title>
        <authorList>
            <person name="Goeker M."/>
        </authorList>
    </citation>
    <scope>NUCLEOTIDE SEQUENCE [LARGE SCALE GENOMIC DNA]</scope>
    <source>
        <strain evidence="8 9">DSM 18435</strain>
    </source>
</reference>
<dbReference type="PANTHER" id="PTHR46566">
    <property type="entry name" value="1-PHOSPHOFRUCTOKINASE-RELATED"/>
    <property type="match status" value="1"/>
</dbReference>
<evidence type="ECO:0000313" key="9">
    <source>
        <dbReference type="Proteomes" id="UP000295468"/>
    </source>
</evidence>
<dbReference type="OrthoDB" id="9801219at2"/>
<feature type="domain" description="Carbohydrate kinase PfkB" evidence="7">
    <location>
        <begin position="23"/>
        <end position="296"/>
    </location>
</feature>
<dbReference type="Proteomes" id="UP000295468">
    <property type="component" value="Unassembled WGS sequence"/>
</dbReference>
<accession>A0A4R6TML4</accession>
<evidence type="ECO:0000256" key="2">
    <source>
        <dbReference type="ARBA" id="ARBA00022679"/>
    </source>
</evidence>
<evidence type="ECO:0000256" key="5">
    <source>
        <dbReference type="ARBA" id="ARBA00022840"/>
    </source>
</evidence>
<name>A0A4R6TML4_9FLAO</name>
<dbReference type="InterPro" id="IPR011611">
    <property type="entry name" value="PfkB_dom"/>
</dbReference>
<dbReference type="PANTHER" id="PTHR46566:SF2">
    <property type="entry name" value="ATP-DEPENDENT 6-PHOSPHOFRUCTOKINASE ISOZYME 2"/>
    <property type="match status" value="1"/>
</dbReference>
<dbReference type="PROSITE" id="PS00584">
    <property type="entry name" value="PFKB_KINASES_2"/>
    <property type="match status" value="1"/>
</dbReference>
<dbReference type="EMBL" id="SNYI01000002">
    <property type="protein sequence ID" value="TDQ30905.1"/>
    <property type="molecule type" value="Genomic_DNA"/>
</dbReference>
<dbReference type="Gene3D" id="3.40.1190.20">
    <property type="match status" value="1"/>
</dbReference>
<dbReference type="FunFam" id="3.40.1190.20:FF:000001">
    <property type="entry name" value="Phosphofructokinase"/>
    <property type="match status" value="1"/>
</dbReference>
<keyword evidence="2 6" id="KW-0808">Transferase</keyword>
<dbReference type="GO" id="GO:0005829">
    <property type="term" value="C:cytosol"/>
    <property type="evidence" value="ECO:0007669"/>
    <property type="project" value="TreeGrafter"/>
</dbReference>
<dbReference type="SUPFAM" id="SSF53613">
    <property type="entry name" value="Ribokinase-like"/>
    <property type="match status" value="1"/>
</dbReference>
<dbReference type="Pfam" id="PF00294">
    <property type="entry name" value="PfkB"/>
    <property type="match status" value="1"/>
</dbReference>
<evidence type="ECO:0000313" key="8">
    <source>
        <dbReference type="EMBL" id="TDQ30905.1"/>
    </source>
</evidence>
<dbReference type="RefSeq" id="WP_133643777.1">
    <property type="nucleotide sequence ID" value="NZ_SNYI01000002.1"/>
</dbReference>
<dbReference type="InterPro" id="IPR029056">
    <property type="entry name" value="Ribokinase-like"/>
</dbReference>
<comment type="similarity">
    <text evidence="1">Belongs to the carbohydrate kinase PfkB family.</text>
</comment>
<keyword evidence="3" id="KW-0547">Nucleotide-binding</keyword>
<gene>
    <name evidence="8" type="ORF">CLV82_1602</name>
</gene>
<dbReference type="PROSITE" id="PS00583">
    <property type="entry name" value="PFKB_KINASES_1"/>
    <property type="match status" value="1"/>
</dbReference>
<evidence type="ECO:0000256" key="6">
    <source>
        <dbReference type="PIRNR" id="PIRNR000535"/>
    </source>
</evidence>
<keyword evidence="5" id="KW-0067">ATP-binding</keyword>
<dbReference type="InterPro" id="IPR002173">
    <property type="entry name" value="Carboh/pur_kinase_PfkB_CS"/>
</dbReference>
<keyword evidence="4 8" id="KW-0418">Kinase</keyword>
<protein>
    <submittedName>
        <fullName evidence="8">6-phosphofructokinase 2</fullName>
    </submittedName>
</protein>
<dbReference type="CDD" id="cd01164">
    <property type="entry name" value="FruK_PfkB_like"/>
    <property type="match status" value="1"/>
</dbReference>
<evidence type="ECO:0000256" key="3">
    <source>
        <dbReference type="ARBA" id="ARBA00022741"/>
    </source>
</evidence>
<evidence type="ECO:0000256" key="4">
    <source>
        <dbReference type="ARBA" id="ARBA00022777"/>
    </source>
</evidence>
<comment type="caution">
    <text evidence="8">The sequence shown here is derived from an EMBL/GenBank/DDBJ whole genome shotgun (WGS) entry which is preliminary data.</text>
</comment>
<proteinExistence type="inferred from homology"/>
<dbReference type="AlphaFoldDB" id="A0A4R6TML4"/>
<evidence type="ECO:0000259" key="7">
    <source>
        <dbReference type="Pfam" id="PF00294"/>
    </source>
</evidence>
<sequence length="321" mass="34733">MNKVITFTVNPALDKSTSVKGMKPHSKLRCAEPVVEPGGGGVNISKVIKELGSDSLCTYLAGGPTGLQLKNLLSSANILQQIVGIEGWTRENIAITDNATGLQYRFGMPGPKVIEQEWRQSLVHLEGILMEGDYLVASGSLPPGVPDDFYRNLAYLAKAKGVRFILDTHGEPLRLGVEAGVFMLKPNLAELSTLCGVERLDFPELEVNARKFMEDAQCEIMVVSLGPQGALLVTAEQSERIIAPTVKTKSTIGAGDSMMAGMVQYLSLGKSYREMARYGVACGTAATMTPGTQLCRKEDVETLYRWINAHPGNKKAIRTDS</sequence>
<keyword evidence="9" id="KW-1185">Reference proteome</keyword>
<dbReference type="PIRSF" id="PIRSF000535">
    <property type="entry name" value="1PFK/6PFK/LacC"/>
    <property type="match status" value="1"/>
</dbReference>
<evidence type="ECO:0000256" key="1">
    <source>
        <dbReference type="ARBA" id="ARBA00010688"/>
    </source>
</evidence>
<organism evidence="8 9">
    <name type="scientific">Zeaxanthinibacter enoshimensis</name>
    <dbReference type="NCBI Taxonomy" id="392009"/>
    <lineage>
        <taxon>Bacteria</taxon>
        <taxon>Pseudomonadati</taxon>
        <taxon>Bacteroidota</taxon>
        <taxon>Flavobacteriia</taxon>
        <taxon>Flavobacteriales</taxon>
        <taxon>Flavobacteriaceae</taxon>
        <taxon>Zeaxanthinibacter</taxon>
    </lineage>
</organism>
<dbReference type="GO" id="GO:0003872">
    <property type="term" value="F:6-phosphofructokinase activity"/>
    <property type="evidence" value="ECO:0007669"/>
    <property type="project" value="TreeGrafter"/>
</dbReference>
<dbReference type="InterPro" id="IPR017583">
    <property type="entry name" value="Tagatose/fructose_Pkinase"/>
</dbReference>
<dbReference type="GO" id="GO:0005524">
    <property type="term" value="F:ATP binding"/>
    <property type="evidence" value="ECO:0007669"/>
    <property type="project" value="UniProtKB-KW"/>
</dbReference>